<dbReference type="PANTHER" id="PTHR46429:SF1">
    <property type="entry name" value="23S RRNA (GUANOSINE-2'-O-)-METHYLTRANSFERASE RLMB"/>
    <property type="match status" value="1"/>
</dbReference>
<keyword evidence="1 4" id="KW-0489">Methyltransferase</keyword>
<keyword evidence="2 4" id="KW-0808">Transferase</keyword>
<dbReference type="SUPFAM" id="SSF55315">
    <property type="entry name" value="L30e-like"/>
    <property type="match status" value="1"/>
</dbReference>
<protein>
    <submittedName>
        <fullName evidence="4">23S rRNA (Guanosine(2251)-2'-O)-methyltransferase RlmB</fullName>
    </submittedName>
</protein>
<dbReference type="RefSeq" id="WP_123105700.1">
    <property type="nucleotide sequence ID" value="NZ_CP127527.1"/>
</dbReference>
<dbReference type="InterPro" id="IPR029064">
    <property type="entry name" value="Ribosomal_eL30-like_sf"/>
</dbReference>
<dbReference type="Gene3D" id="3.40.1280.10">
    <property type="match status" value="1"/>
</dbReference>
<dbReference type="Pfam" id="PF00588">
    <property type="entry name" value="SpoU_methylase"/>
    <property type="match status" value="1"/>
</dbReference>
<dbReference type="InterPro" id="IPR001537">
    <property type="entry name" value="SpoU_MeTrfase"/>
</dbReference>
<dbReference type="EMBL" id="RIZI01000191">
    <property type="protein sequence ID" value="RNF58243.1"/>
    <property type="molecule type" value="Genomic_DNA"/>
</dbReference>
<dbReference type="InterPro" id="IPR029028">
    <property type="entry name" value="Alpha/beta_knot_MTases"/>
</dbReference>
<dbReference type="InterPro" id="IPR004441">
    <property type="entry name" value="rRNA_MeTrfase_TrmH"/>
</dbReference>
<dbReference type="GO" id="GO:0032259">
    <property type="term" value="P:methylation"/>
    <property type="evidence" value="ECO:0007669"/>
    <property type="project" value="UniProtKB-KW"/>
</dbReference>
<dbReference type="PANTHER" id="PTHR46429">
    <property type="entry name" value="23S RRNA (GUANOSINE-2'-O-)-METHYLTRANSFERASE RLMB"/>
    <property type="match status" value="1"/>
</dbReference>
<evidence type="ECO:0000256" key="2">
    <source>
        <dbReference type="ARBA" id="ARBA00022679"/>
    </source>
</evidence>
<dbReference type="CDD" id="cd18103">
    <property type="entry name" value="SpoU-like_RlmB"/>
    <property type="match status" value="1"/>
</dbReference>
<dbReference type="Pfam" id="PF08032">
    <property type="entry name" value="SpoU_sub_bind"/>
    <property type="match status" value="1"/>
</dbReference>
<accession>A0A3M8QPN7</accession>
<reference evidence="4" key="1">
    <citation type="submission" date="2018-10" db="EMBL/GenBank/DDBJ databases">
        <title>Acidithiobacillus sulfuriphilus sp. nov.: an extremely acidophilic sulfur-oxidizing chemolithotroph isolated from a neutral pH environment.</title>
        <authorList>
            <person name="Falagan C."/>
            <person name="Moya-Beltran A."/>
            <person name="Quatrini R."/>
            <person name="Johnson D.B."/>
        </authorList>
    </citation>
    <scope>NUCLEOTIDE SEQUENCE [LARGE SCALE GENOMIC DNA]</scope>
    <source>
        <strain evidence="4">CJ-2</strain>
    </source>
</reference>
<dbReference type="InterPro" id="IPR013123">
    <property type="entry name" value="SpoU_subst-bd"/>
</dbReference>
<dbReference type="InterPro" id="IPR029026">
    <property type="entry name" value="tRNA_m1G_MTases_N"/>
</dbReference>
<dbReference type="SMART" id="SM00967">
    <property type="entry name" value="SpoU_sub_bind"/>
    <property type="match status" value="1"/>
</dbReference>
<dbReference type="GO" id="GO:0005829">
    <property type="term" value="C:cytosol"/>
    <property type="evidence" value="ECO:0007669"/>
    <property type="project" value="TreeGrafter"/>
</dbReference>
<dbReference type="AlphaFoldDB" id="A0A3M8QPN7"/>
<dbReference type="Gene3D" id="3.30.1330.30">
    <property type="match status" value="1"/>
</dbReference>
<dbReference type="SUPFAM" id="SSF75217">
    <property type="entry name" value="alpha/beta knot"/>
    <property type="match status" value="1"/>
</dbReference>
<name>A0A3M8QPN7_9PROT</name>
<comment type="caution">
    <text evidence="4">The sequence shown here is derived from an EMBL/GenBank/DDBJ whole genome shotgun (WGS) entry which is preliminary data.</text>
</comment>
<dbReference type="GO" id="GO:0003723">
    <property type="term" value="F:RNA binding"/>
    <property type="evidence" value="ECO:0007669"/>
    <property type="project" value="InterPro"/>
</dbReference>
<evidence type="ECO:0000259" key="3">
    <source>
        <dbReference type="SMART" id="SM00967"/>
    </source>
</evidence>
<gene>
    <name evidence="4" type="primary">rlmB</name>
    <name evidence="4" type="ORF">EC580_12920</name>
</gene>
<evidence type="ECO:0000313" key="4">
    <source>
        <dbReference type="EMBL" id="RNF58243.1"/>
    </source>
</evidence>
<evidence type="ECO:0000256" key="1">
    <source>
        <dbReference type="ARBA" id="ARBA00022603"/>
    </source>
</evidence>
<dbReference type="NCBIfam" id="TIGR00186">
    <property type="entry name" value="rRNA_methyl_3"/>
    <property type="match status" value="1"/>
</dbReference>
<dbReference type="GO" id="GO:0008173">
    <property type="term" value="F:RNA methyltransferase activity"/>
    <property type="evidence" value="ECO:0007669"/>
    <property type="project" value="InterPro"/>
</dbReference>
<organism evidence="4">
    <name type="scientific">Acidithiobacillus sulfuriphilus</name>
    <dbReference type="NCBI Taxonomy" id="1867749"/>
    <lineage>
        <taxon>Bacteria</taxon>
        <taxon>Pseudomonadati</taxon>
        <taxon>Pseudomonadota</taxon>
        <taxon>Acidithiobacillia</taxon>
        <taxon>Acidithiobacillales</taxon>
        <taxon>Acidithiobacillaceae</taxon>
        <taxon>Acidithiobacillus</taxon>
    </lineage>
</organism>
<sequence>MTANEGLDSIYGLHAVAAALAAGELAELWVVPERRDESRVKALVDQAQRGDLPVVETRSGDLLRKVGSDKHQGVGGLLRPLPLPDLPTLLAGLEGKAPALFLILDGVLDPHNLGACLRSAEGAGVTAVLLPKDNACPVNATVRKVAAGSASRLPVISVTNLARTLGLLQEHGFWVVGMAGEGDKSLYELDLRGPMVMIMGGEEKGLRRLTRAHCDFLAHIPMEGRGGSLNVSVATGICLFEAYRQRHDVGCGVGTGRPSGKGEA</sequence>
<proteinExistence type="predicted"/>
<dbReference type="OrthoDB" id="5290758at2"/>
<dbReference type="GO" id="GO:0006396">
    <property type="term" value="P:RNA processing"/>
    <property type="evidence" value="ECO:0007669"/>
    <property type="project" value="InterPro"/>
</dbReference>
<feature type="domain" description="RNA 2-O ribose methyltransferase substrate binding" evidence="3">
    <location>
        <begin position="9"/>
        <end position="84"/>
    </location>
</feature>